<dbReference type="GO" id="GO:0016042">
    <property type="term" value="P:lipid catabolic process"/>
    <property type="evidence" value="ECO:0007669"/>
    <property type="project" value="UniProtKB-KW"/>
</dbReference>
<dbReference type="SUPFAM" id="SSF51695">
    <property type="entry name" value="PLC-like phosphodiesterases"/>
    <property type="match status" value="1"/>
</dbReference>
<keyword evidence="4 7" id="KW-0443">Lipid metabolism</keyword>
<dbReference type="PRINTS" id="PR00390">
    <property type="entry name" value="PHPHLIPASEC"/>
</dbReference>
<dbReference type="InterPro" id="IPR000909">
    <property type="entry name" value="PLipase_C_PInositol-sp_X_dom"/>
</dbReference>
<evidence type="ECO:0000256" key="7">
    <source>
        <dbReference type="RuleBase" id="RU361133"/>
    </source>
</evidence>
<keyword evidence="13" id="KW-1185">Reference proteome</keyword>
<dbReference type="Gene3D" id="2.30.29.30">
    <property type="entry name" value="Pleckstrin-homology domain (PH domain)/Phosphotyrosine-binding domain (PTB)"/>
    <property type="match status" value="1"/>
</dbReference>
<dbReference type="InterPro" id="IPR002048">
    <property type="entry name" value="EF_hand_dom"/>
</dbReference>
<dbReference type="Gene3D" id="1.10.238.10">
    <property type="entry name" value="EF-hand"/>
    <property type="match status" value="1"/>
</dbReference>
<feature type="region of interest" description="Disordered" evidence="8">
    <location>
        <begin position="96"/>
        <end position="125"/>
    </location>
</feature>
<dbReference type="InterPro" id="IPR037755">
    <property type="entry name" value="Plc1_PH"/>
</dbReference>
<dbReference type="CDD" id="cd16207">
    <property type="entry name" value="EFh_ScPlc1p_like"/>
    <property type="match status" value="1"/>
</dbReference>
<dbReference type="InterPro" id="IPR000008">
    <property type="entry name" value="C2_dom"/>
</dbReference>
<feature type="compositionally biased region" description="Basic and acidic residues" evidence="8">
    <location>
        <begin position="96"/>
        <end position="110"/>
    </location>
</feature>
<dbReference type="OrthoDB" id="269822at2759"/>
<evidence type="ECO:0000256" key="1">
    <source>
        <dbReference type="ARBA" id="ARBA00001195"/>
    </source>
</evidence>
<dbReference type="Gene3D" id="2.60.40.150">
    <property type="entry name" value="C2 domain"/>
    <property type="match status" value="1"/>
</dbReference>
<dbReference type="GO" id="GO:0051209">
    <property type="term" value="P:release of sequestered calcium ion into cytosol"/>
    <property type="evidence" value="ECO:0007669"/>
    <property type="project" value="TreeGrafter"/>
</dbReference>
<dbReference type="Proteomes" id="UP000800097">
    <property type="component" value="Unassembled WGS sequence"/>
</dbReference>
<dbReference type="SUPFAM" id="SSF50729">
    <property type="entry name" value="PH domain-like"/>
    <property type="match status" value="1"/>
</dbReference>
<dbReference type="PROSITE" id="PS50004">
    <property type="entry name" value="C2"/>
    <property type="match status" value="1"/>
</dbReference>
<dbReference type="InterPro" id="IPR035892">
    <property type="entry name" value="C2_domain_sf"/>
</dbReference>
<dbReference type="RefSeq" id="XP_033656370.1">
    <property type="nucleotide sequence ID" value="XM_033800172.1"/>
</dbReference>
<feature type="domain" description="C2" evidence="9">
    <location>
        <begin position="847"/>
        <end position="1001"/>
    </location>
</feature>
<evidence type="ECO:0000313" key="12">
    <source>
        <dbReference type="EMBL" id="KAF2278831.1"/>
    </source>
</evidence>
<gene>
    <name evidence="12" type="ORF">EI97DRAFT_448652</name>
</gene>
<feature type="domain" description="EF-hand" evidence="11">
    <location>
        <begin position="351"/>
        <end position="386"/>
    </location>
</feature>
<dbReference type="InterPro" id="IPR001711">
    <property type="entry name" value="PLipase_C_Pinositol-sp_Y"/>
</dbReference>
<dbReference type="PROSITE" id="PS50007">
    <property type="entry name" value="PIPLC_X_DOMAIN"/>
    <property type="match status" value="1"/>
</dbReference>
<accession>A0A6A6JQC8</accession>
<evidence type="ECO:0000256" key="4">
    <source>
        <dbReference type="ARBA" id="ARBA00023098"/>
    </source>
</evidence>
<dbReference type="EMBL" id="ML986487">
    <property type="protein sequence ID" value="KAF2278831.1"/>
    <property type="molecule type" value="Genomic_DNA"/>
</dbReference>
<evidence type="ECO:0000256" key="8">
    <source>
        <dbReference type="SAM" id="MobiDB-lite"/>
    </source>
</evidence>
<comment type="catalytic activity">
    <reaction evidence="1 7">
        <text>a 1,2-diacyl-sn-glycero-3-phospho-(1D-myo-inositol-4,5-bisphosphate) + H2O = 1D-myo-inositol 1,4,5-trisphosphate + a 1,2-diacyl-sn-glycerol + H(+)</text>
        <dbReference type="Rhea" id="RHEA:33179"/>
        <dbReference type="ChEBI" id="CHEBI:15377"/>
        <dbReference type="ChEBI" id="CHEBI:15378"/>
        <dbReference type="ChEBI" id="CHEBI:17815"/>
        <dbReference type="ChEBI" id="CHEBI:58456"/>
        <dbReference type="ChEBI" id="CHEBI:203600"/>
        <dbReference type="EC" id="3.1.4.11"/>
    </reaction>
</comment>
<comment type="function">
    <text evidence="6">The production of the second messenger molecules diacylglycerol (DAG) and inositol 1,4,5-trisphosphate (IP3) is mediated by activated phosphatidylinositol-specific phospholipase C enzymes.</text>
</comment>
<dbReference type="CDD" id="cd13360">
    <property type="entry name" value="PH_PLC_fungal"/>
    <property type="match status" value="1"/>
</dbReference>
<dbReference type="InterPro" id="IPR001192">
    <property type="entry name" value="PI-PLC_fam"/>
</dbReference>
<sequence length="1092" mass="122948">MSSAITIPNARSPASTSSYYSFNGSTSLQSTPEGIVPVSHSSLPQPSSFYLPEPLIHPPTSTPPTSSTSAMAEFWPKSSGGLIRSLSRGARQGIQDKFRRNGSSAHRDKSSGPVIMRRRSDSRTALDNAADVSDLDLGGEAGEEEAVEDLIEPLNVLGISANRPSVVTSIPESSEEAPVRKQRLEQGTKFTKVAKKKIKQITLRLDLDHGIVYWDPQRPSKYFSIDDVKEIRSGPETKHYREEFRYSEHYEPLWFTIVYSDTARAKGKTKQMHLIASDPGTIKLWTQTLDKVSRERIEIMAGLLSSAEKSAKLVWQREMAKRFQGSEHRPEEETMDFQGIIKLCRSLHINCSEDMYRSYFNMADVDSTGKLNQQQFLSFVRQLKERKDIRPIYERFVPKDDTEMTKTSFFTFLAKEQGVFVSKDPEYWTSVFEKCARASKPKTVPSEELTMDLAGFQTFLTSSTNSCYVPSTANVQLNRPLNEYYISSSHNTYLTGRQVIGESSTEPYITALQKGCRCLEIDCWNGNDKQPIVNHGRTLTTSISFKDTIKVINQYAFCESPYPLILSLEVHCDREQQARMAEIMIEEFGDKLVLEPLDWNSTALPSPEELKGRILIKVKAAADDADSKSSVADLPPRTRSRSLSSPWSRPVQLDNSTIPPLSSPPSMSPPERITSFWTSPRTSTTSTNATLPTPPLMSSADDSDSPPATDVEKKKKSSTTSKIIPVLGDLGVYTKGFKFTGFKTPEAHSFNHVFSIGERTFRKLIEQDPQTRNALEEHNMRCLMRVYPSFHRVTSTNFEPLSHWRRGVQMVALNWQTYDVGQQLNEAMFAGGNDGAGYVLKPAEMRLPEPPEASVGHRLAPRQLVQFSVQIISAQQLPRPKSLSADANINPYIEFEVHWAEDMDRHVTAESNQDASARSGLSSIGDPLRTRTRIIKGNGYNPEFKDKISVSIITRYPSLVFIRWSVWNSRDAQNTERAPLATFTAKLDNLRQGYRHLPLFDSSGEQYLFSTLFCKFTKLEPVKVPEEWGAAQTPRCVVEHESVFSQTGNPQGGRSLLRKLIHRAPSGSKKRKDITFHRTYSDSKDDGFDLRH</sequence>
<dbReference type="SMART" id="SM00148">
    <property type="entry name" value="PLCXc"/>
    <property type="match status" value="1"/>
</dbReference>
<evidence type="ECO:0000256" key="3">
    <source>
        <dbReference type="ARBA" id="ARBA00022963"/>
    </source>
</evidence>
<dbReference type="EC" id="3.1.4.11" evidence="7"/>
<dbReference type="CDD" id="cd00275">
    <property type="entry name" value="C2_PLC_like"/>
    <property type="match status" value="1"/>
</dbReference>
<keyword evidence="3 7" id="KW-0442">Lipid degradation</keyword>
<dbReference type="PROSITE" id="PS50222">
    <property type="entry name" value="EF_HAND_2"/>
    <property type="match status" value="1"/>
</dbReference>
<keyword evidence="5" id="KW-0807">Transducer</keyword>
<dbReference type="Pfam" id="PF00388">
    <property type="entry name" value="PI-PLC-X"/>
    <property type="match status" value="1"/>
</dbReference>
<dbReference type="FunFam" id="3.20.20.190:FF:000049">
    <property type="entry name" value="Phosphoinositide phospholipase C"/>
    <property type="match status" value="1"/>
</dbReference>
<dbReference type="SUPFAM" id="SSF49562">
    <property type="entry name" value="C2 domain (Calcium/lipid-binding domain, CaLB)"/>
    <property type="match status" value="1"/>
</dbReference>
<dbReference type="GO" id="GO:0004435">
    <property type="term" value="F:phosphatidylinositol-4,5-bisphosphate phospholipase C activity"/>
    <property type="evidence" value="ECO:0007669"/>
    <property type="project" value="UniProtKB-EC"/>
</dbReference>
<dbReference type="GO" id="GO:0005509">
    <property type="term" value="F:calcium ion binding"/>
    <property type="evidence" value="ECO:0007669"/>
    <property type="project" value="InterPro"/>
</dbReference>
<name>A0A6A6JQC8_WESOR</name>
<dbReference type="GeneID" id="54553347"/>
<dbReference type="FunFam" id="3.20.20.190:FF:000039">
    <property type="entry name" value="Phosphoinositide phospholipase C"/>
    <property type="match status" value="1"/>
</dbReference>
<dbReference type="SUPFAM" id="SSF47473">
    <property type="entry name" value="EF-hand"/>
    <property type="match status" value="1"/>
</dbReference>
<evidence type="ECO:0000256" key="5">
    <source>
        <dbReference type="ARBA" id="ARBA00023224"/>
    </source>
</evidence>
<dbReference type="PANTHER" id="PTHR10336">
    <property type="entry name" value="PHOSPHOINOSITIDE-SPECIFIC PHOSPHOLIPASE C FAMILY PROTEIN"/>
    <property type="match status" value="1"/>
</dbReference>
<dbReference type="Pfam" id="PF00387">
    <property type="entry name" value="PI-PLC-Y"/>
    <property type="match status" value="1"/>
</dbReference>
<proteinExistence type="predicted"/>
<evidence type="ECO:0000256" key="6">
    <source>
        <dbReference type="ARBA" id="ARBA00059664"/>
    </source>
</evidence>
<dbReference type="PANTHER" id="PTHR10336:SF36">
    <property type="entry name" value="1-PHOSPHATIDYLINOSITOL 4,5-BISPHOSPHATE PHOSPHODIESTERASE BETA-4"/>
    <property type="match status" value="1"/>
</dbReference>
<dbReference type="Gene3D" id="3.20.20.190">
    <property type="entry name" value="Phosphatidylinositol (PI) phosphodiesterase"/>
    <property type="match status" value="1"/>
</dbReference>
<feature type="region of interest" description="Disordered" evidence="8">
    <location>
        <begin position="625"/>
        <end position="719"/>
    </location>
</feature>
<evidence type="ECO:0000259" key="10">
    <source>
        <dbReference type="PROSITE" id="PS50008"/>
    </source>
</evidence>
<keyword evidence="2 7" id="KW-0378">Hydrolase</keyword>
<organism evidence="12 13">
    <name type="scientific">Westerdykella ornata</name>
    <dbReference type="NCBI Taxonomy" id="318751"/>
    <lineage>
        <taxon>Eukaryota</taxon>
        <taxon>Fungi</taxon>
        <taxon>Dikarya</taxon>
        <taxon>Ascomycota</taxon>
        <taxon>Pezizomycotina</taxon>
        <taxon>Dothideomycetes</taxon>
        <taxon>Pleosporomycetidae</taxon>
        <taxon>Pleosporales</taxon>
        <taxon>Sporormiaceae</taxon>
        <taxon>Westerdykella</taxon>
    </lineage>
</organism>
<evidence type="ECO:0000256" key="2">
    <source>
        <dbReference type="ARBA" id="ARBA00022801"/>
    </source>
</evidence>
<dbReference type="SMART" id="SM00239">
    <property type="entry name" value="C2"/>
    <property type="match status" value="1"/>
</dbReference>
<evidence type="ECO:0000259" key="11">
    <source>
        <dbReference type="PROSITE" id="PS50222"/>
    </source>
</evidence>
<feature type="region of interest" description="Disordered" evidence="8">
    <location>
        <begin position="49"/>
        <end position="72"/>
    </location>
</feature>
<evidence type="ECO:0000259" key="9">
    <source>
        <dbReference type="PROSITE" id="PS50004"/>
    </source>
</evidence>
<dbReference type="SMART" id="SM00149">
    <property type="entry name" value="PLCYc"/>
    <property type="match status" value="1"/>
</dbReference>
<dbReference type="GO" id="GO:0048015">
    <property type="term" value="P:phosphatidylinositol-mediated signaling"/>
    <property type="evidence" value="ECO:0007669"/>
    <property type="project" value="TreeGrafter"/>
</dbReference>
<feature type="domain" description="PI-PLC Y-box" evidence="10">
    <location>
        <begin position="727"/>
        <end position="846"/>
    </location>
</feature>
<dbReference type="CDD" id="cd08598">
    <property type="entry name" value="PI-PLC1c_yeast"/>
    <property type="match status" value="1"/>
</dbReference>
<feature type="compositionally biased region" description="Low complexity" evidence="8">
    <location>
        <begin position="628"/>
        <end position="650"/>
    </location>
</feature>
<dbReference type="InterPro" id="IPR017946">
    <property type="entry name" value="PLC-like_Pdiesterase_TIM-brl"/>
</dbReference>
<evidence type="ECO:0000313" key="13">
    <source>
        <dbReference type="Proteomes" id="UP000800097"/>
    </source>
</evidence>
<dbReference type="InterPro" id="IPR011993">
    <property type="entry name" value="PH-like_dom_sf"/>
</dbReference>
<reference evidence="12" key="1">
    <citation type="journal article" date="2020" name="Stud. Mycol.">
        <title>101 Dothideomycetes genomes: a test case for predicting lifestyles and emergence of pathogens.</title>
        <authorList>
            <person name="Haridas S."/>
            <person name="Albert R."/>
            <person name="Binder M."/>
            <person name="Bloem J."/>
            <person name="Labutti K."/>
            <person name="Salamov A."/>
            <person name="Andreopoulos B."/>
            <person name="Baker S."/>
            <person name="Barry K."/>
            <person name="Bills G."/>
            <person name="Bluhm B."/>
            <person name="Cannon C."/>
            <person name="Castanera R."/>
            <person name="Culley D."/>
            <person name="Daum C."/>
            <person name="Ezra D."/>
            <person name="Gonzalez J."/>
            <person name="Henrissat B."/>
            <person name="Kuo A."/>
            <person name="Liang C."/>
            <person name="Lipzen A."/>
            <person name="Lutzoni F."/>
            <person name="Magnuson J."/>
            <person name="Mondo S."/>
            <person name="Nolan M."/>
            <person name="Ohm R."/>
            <person name="Pangilinan J."/>
            <person name="Park H.-J."/>
            <person name="Ramirez L."/>
            <person name="Alfaro M."/>
            <person name="Sun H."/>
            <person name="Tritt A."/>
            <person name="Yoshinaga Y."/>
            <person name="Zwiers L.-H."/>
            <person name="Turgeon B."/>
            <person name="Goodwin S."/>
            <person name="Spatafora J."/>
            <person name="Crous P."/>
            <person name="Grigoriev I."/>
        </authorList>
    </citation>
    <scope>NUCLEOTIDE SEQUENCE</scope>
    <source>
        <strain evidence="12">CBS 379.55</strain>
    </source>
</reference>
<dbReference type="InterPro" id="IPR011992">
    <property type="entry name" value="EF-hand-dom_pair"/>
</dbReference>
<feature type="compositionally biased region" description="Low complexity" evidence="8">
    <location>
        <begin position="674"/>
        <end position="709"/>
    </location>
</feature>
<dbReference type="AlphaFoldDB" id="A0A6A6JQC8"/>
<protein>
    <recommendedName>
        <fullName evidence="7">Phosphoinositide phospholipase C</fullName>
        <ecNumber evidence="7">3.1.4.11</ecNumber>
    </recommendedName>
</protein>
<dbReference type="PROSITE" id="PS50008">
    <property type="entry name" value="PIPLC_Y_DOMAIN"/>
    <property type="match status" value="1"/>
</dbReference>